<dbReference type="Proteomes" id="UP000177958">
    <property type="component" value="Unassembled WGS sequence"/>
</dbReference>
<name>A0A1F6DAW5_9BACT</name>
<protein>
    <submittedName>
        <fullName evidence="1">Uncharacterized protein</fullName>
    </submittedName>
</protein>
<dbReference type="EMBL" id="MFKX01000003">
    <property type="protein sequence ID" value="OGG58467.1"/>
    <property type="molecule type" value="Genomic_DNA"/>
</dbReference>
<reference evidence="1 2" key="1">
    <citation type="journal article" date="2016" name="Nat. Commun.">
        <title>Thousands of microbial genomes shed light on interconnected biogeochemical processes in an aquifer system.</title>
        <authorList>
            <person name="Anantharaman K."/>
            <person name="Brown C.T."/>
            <person name="Hug L.A."/>
            <person name="Sharon I."/>
            <person name="Castelle C.J."/>
            <person name="Probst A.J."/>
            <person name="Thomas B.C."/>
            <person name="Singh A."/>
            <person name="Wilkins M.J."/>
            <person name="Karaoz U."/>
            <person name="Brodie E.L."/>
            <person name="Williams K.H."/>
            <person name="Hubbard S.S."/>
            <person name="Banfield J.F."/>
        </authorList>
    </citation>
    <scope>NUCLEOTIDE SEQUENCE [LARGE SCALE GENOMIC DNA]</scope>
</reference>
<evidence type="ECO:0000313" key="1">
    <source>
        <dbReference type="EMBL" id="OGG58467.1"/>
    </source>
</evidence>
<accession>A0A1F6DAW5</accession>
<sequence>MKSKIEGLNVSSKTAGAVRNEVKQPTITRVQARDILSQKIKDRVATGEINNRQARIAQIYLLNSPLLQLTNNTKEIQRVLQCTEWEVRNAIARGMEEVSKRSEFGVLMGTIQKKMEPIRNASIPITESKNQKELPKNKLSRIARAIFNADPRQLRGNKLKTQQRLASWAIVLIACQSLNKTLPEAAELAGLEVSSVSEMLPSGREEYSPKGDFYEKVQTICKELGIPAPETPATAA</sequence>
<gene>
    <name evidence="1" type="ORF">A2853_02100</name>
</gene>
<comment type="caution">
    <text evidence="1">The sequence shown here is derived from an EMBL/GenBank/DDBJ whole genome shotgun (WGS) entry which is preliminary data.</text>
</comment>
<dbReference type="AlphaFoldDB" id="A0A1F6DAW5"/>
<organism evidence="1 2">
    <name type="scientific">Candidatus Kaiserbacteria bacterium RIFCSPHIGHO2_01_FULL_55_17</name>
    <dbReference type="NCBI Taxonomy" id="1798484"/>
    <lineage>
        <taxon>Bacteria</taxon>
        <taxon>Candidatus Kaiseribacteriota</taxon>
    </lineage>
</organism>
<evidence type="ECO:0000313" key="2">
    <source>
        <dbReference type="Proteomes" id="UP000177958"/>
    </source>
</evidence>
<proteinExistence type="predicted"/>